<comment type="caution">
    <text evidence="2">The sequence shown here is derived from an EMBL/GenBank/DDBJ whole genome shotgun (WGS) entry which is preliminary data.</text>
</comment>
<proteinExistence type="predicted"/>
<accession>A0ABP9CFC9</accession>
<feature type="region of interest" description="Disordered" evidence="1">
    <location>
        <begin position="1"/>
        <end position="31"/>
    </location>
</feature>
<feature type="compositionally biased region" description="Polar residues" evidence="1">
    <location>
        <begin position="415"/>
        <end position="427"/>
    </location>
</feature>
<organism evidence="2 3">
    <name type="scientific">Tomitella cavernea</name>
    <dbReference type="NCBI Taxonomy" id="1387982"/>
    <lineage>
        <taxon>Bacteria</taxon>
        <taxon>Bacillati</taxon>
        <taxon>Actinomycetota</taxon>
        <taxon>Actinomycetes</taxon>
        <taxon>Mycobacteriales</taxon>
        <taxon>Tomitella</taxon>
    </lineage>
</organism>
<name>A0ABP9CFC9_9ACTN</name>
<dbReference type="InterPro" id="IPR009279">
    <property type="entry name" value="Portal_Mu"/>
</dbReference>
<dbReference type="EMBL" id="BAABKQ010000001">
    <property type="protein sequence ID" value="GAA4809580.1"/>
    <property type="molecule type" value="Genomic_DNA"/>
</dbReference>
<dbReference type="Pfam" id="PF06074">
    <property type="entry name" value="Portal_Mu"/>
    <property type="match status" value="1"/>
</dbReference>
<reference evidence="3" key="1">
    <citation type="journal article" date="2019" name="Int. J. Syst. Evol. Microbiol.">
        <title>The Global Catalogue of Microorganisms (GCM) 10K type strain sequencing project: providing services to taxonomists for standard genome sequencing and annotation.</title>
        <authorList>
            <consortium name="The Broad Institute Genomics Platform"/>
            <consortium name="The Broad Institute Genome Sequencing Center for Infectious Disease"/>
            <person name="Wu L."/>
            <person name="Ma J."/>
        </authorList>
    </citation>
    <scope>NUCLEOTIDE SEQUENCE [LARGE SCALE GENOMIC DNA]</scope>
    <source>
        <strain evidence="3">JCM 18542</strain>
    </source>
</reference>
<evidence type="ECO:0000313" key="2">
    <source>
        <dbReference type="EMBL" id="GAA4809580.1"/>
    </source>
</evidence>
<dbReference type="Proteomes" id="UP001500839">
    <property type="component" value="Unassembled WGS sequence"/>
</dbReference>
<sequence>MAEATAPAPLSEIGYAAGGNGSASSIDDETTPELRWPANLPVYNRMRREDAQVISVLRAITLPLKRTVWRVDPNGARDEVVQHVADDLNLPIVGQPERNTGRTRGRFSWNEHLDQALLMMPYGHMFFEQVYRIDDANRVRLRKLAPRMPLSIQEIEVARDGGLEWIEQTRDMRAVTGRRVRIPVSRLVAYVCDKEGADWTGNSVLRQCYAPWMIKNAMLRLAPQVVQRNGMGVPIYEAPAGASDADIAKGRKMASDFQAGRRAGGAVPSGAKLNLLGISGNLPDPMPLIVYSDAQIGKSVLAHFLNLDGKGGSYALAGTQADAFVQSLQTRAAYIQSVANAHIVEDLVDVNFGLDERAPRLVFDEIGARHAATAEALKALRDGGLIFPDRPLEEFLRQMYGLPPMALPPEPGTSGRESTTPSEGDES</sequence>
<evidence type="ECO:0000256" key="1">
    <source>
        <dbReference type="SAM" id="MobiDB-lite"/>
    </source>
</evidence>
<keyword evidence="3" id="KW-1185">Reference proteome</keyword>
<evidence type="ECO:0008006" key="4">
    <source>
        <dbReference type="Google" id="ProtNLM"/>
    </source>
</evidence>
<feature type="region of interest" description="Disordered" evidence="1">
    <location>
        <begin position="402"/>
        <end position="427"/>
    </location>
</feature>
<evidence type="ECO:0000313" key="3">
    <source>
        <dbReference type="Proteomes" id="UP001500839"/>
    </source>
</evidence>
<gene>
    <name evidence="2" type="ORF">GCM10023353_12000</name>
</gene>
<protein>
    <recommendedName>
        <fullName evidence="4">Portal protein</fullName>
    </recommendedName>
</protein>
<dbReference type="RefSeq" id="WP_200170748.1">
    <property type="nucleotide sequence ID" value="NZ_BAABKQ010000001.1"/>
</dbReference>